<dbReference type="Proteomes" id="UP001227192">
    <property type="component" value="Unassembled WGS sequence"/>
</dbReference>
<evidence type="ECO:0000313" key="1">
    <source>
        <dbReference type="EMBL" id="KAJ9481921.1"/>
    </source>
</evidence>
<dbReference type="EMBL" id="LACB01000654">
    <property type="protein sequence ID" value="KAJ9481921.1"/>
    <property type="molecule type" value="Genomic_DNA"/>
</dbReference>
<dbReference type="AlphaFoldDB" id="A0AAI9T6X6"/>
<organism evidence="1 2">
    <name type="scientific">Penicillium thymicola</name>
    <dbReference type="NCBI Taxonomy" id="293382"/>
    <lineage>
        <taxon>Eukaryota</taxon>
        <taxon>Fungi</taxon>
        <taxon>Dikarya</taxon>
        <taxon>Ascomycota</taxon>
        <taxon>Pezizomycotina</taxon>
        <taxon>Eurotiomycetes</taxon>
        <taxon>Eurotiomycetidae</taxon>
        <taxon>Eurotiales</taxon>
        <taxon>Aspergillaceae</taxon>
        <taxon>Penicillium</taxon>
    </lineage>
</organism>
<name>A0AAI9T6X6_PENTH</name>
<evidence type="ECO:0000313" key="2">
    <source>
        <dbReference type="Proteomes" id="UP001227192"/>
    </source>
</evidence>
<sequence length="149" mass="16555">MAMGLVPINDADILGNVSVFVGLPFALKPALNVSSTTELERVEVKDHDLLTEYKRGFPAFKASNTSLLLIVFPDTHFYSPTPVVPSDDRASTACRKQILDLVPQWEVQDFPMPRLPNLFTRLCSRFFESGDLMARITSYYRSSGPSGSP</sequence>
<reference evidence="1" key="1">
    <citation type="submission" date="2015-06" db="EMBL/GenBank/DDBJ databases">
        <authorList>
            <person name="Nguyen H."/>
        </authorList>
    </citation>
    <scope>NUCLEOTIDE SEQUENCE</scope>
    <source>
        <strain evidence="1">DAOM 180753</strain>
    </source>
</reference>
<reference evidence="1" key="2">
    <citation type="journal article" date="2016" name="Fungal Biol.">
        <title>Ochratoxin A production by Penicillium thymicola.</title>
        <authorList>
            <person name="Nguyen H.D.T."/>
            <person name="McMullin D.R."/>
            <person name="Ponomareva E."/>
            <person name="Riley R."/>
            <person name="Pomraning K.R."/>
            <person name="Baker S.E."/>
            <person name="Seifert K.A."/>
        </authorList>
    </citation>
    <scope>NUCLEOTIDE SEQUENCE</scope>
    <source>
        <strain evidence="1">DAOM 180753</strain>
    </source>
</reference>
<comment type="caution">
    <text evidence="1">The sequence shown here is derived from an EMBL/GenBank/DDBJ whole genome shotgun (WGS) entry which is preliminary data.</text>
</comment>
<accession>A0AAI9T6X6</accession>
<keyword evidence="2" id="KW-1185">Reference proteome</keyword>
<protein>
    <submittedName>
        <fullName evidence="1">Uncharacterized protein</fullName>
    </submittedName>
</protein>
<proteinExistence type="predicted"/>
<gene>
    <name evidence="1" type="ORF">VN97_g11530</name>
</gene>